<dbReference type="EMBL" id="CAJHJT010000056">
    <property type="protein sequence ID" value="CAD7012376.1"/>
    <property type="molecule type" value="Genomic_DNA"/>
</dbReference>
<name>W8BLE2_CERCA</name>
<dbReference type="InterPro" id="IPR036179">
    <property type="entry name" value="Ig-like_dom_sf"/>
</dbReference>
<dbReference type="GO" id="GO:0043025">
    <property type="term" value="C:neuronal cell body"/>
    <property type="evidence" value="ECO:0007669"/>
    <property type="project" value="TreeGrafter"/>
</dbReference>
<dbReference type="Proteomes" id="UP000606786">
    <property type="component" value="Unassembled WGS sequence"/>
</dbReference>
<dbReference type="PROSITE" id="PS50853">
    <property type="entry name" value="FN3"/>
    <property type="match status" value="1"/>
</dbReference>
<keyword evidence="1" id="KW-0677">Repeat</keyword>
<evidence type="ECO:0000256" key="1">
    <source>
        <dbReference type="ARBA" id="ARBA00022737"/>
    </source>
</evidence>
<gene>
    <name evidence="7" type="primary">NTRI</name>
    <name evidence="6" type="ORF">CCAP1982_LOCUS20470</name>
</gene>
<feature type="domain" description="Ig-like" evidence="4">
    <location>
        <begin position="50"/>
        <end position="125"/>
    </location>
</feature>
<dbReference type="PANTHER" id="PTHR45080:SF4">
    <property type="entry name" value="GH03113P"/>
    <property type="match status" value="1"/>
</dbReference>
<dbReference type="SMART" id="SM00409">
    <property type="entry name" value="IG"/>
    <property type="match status" value="3"/>
</dbReference>
<evidence type="ECO:0000313" key="8">
    <source>
        <dbReference type="Proteomes" id="UP000606786"/>
    </source>
</evidence>
<organism evidence="7">
    <name type="scientific">Ceratitis capitata</name>
    <name type="common">Mediterranean fruit fly</name>
    <name type="synonym">Tephritis capitata</name>
    <dbReference type="NCBI Taxonomy" id="7213"/>
    <lineage>
        <taxon>Eukaryota</taxon>
        <taxon>Metazoa</taxon>
        <taxon>Ecdysozoa</taxon>
        <taxon>Arthropoda</taxon>
        <taxon>Hexapoda</taxon>
        <taxon>Insecta</taxon>
        <taxon>Pterygota</taxon>
        <taxon>Neoptera</taxon>
        <taxon>Endopterygota</taxon>
        <taxon>Diptera</taxon>
        <taxon>Brachycera</taxon>
        <taxon>Muscomorpha</taxon>
        <taxon>Tephritoidea</taxon>
        <taxon>Tephritidae</taxon>
        <taxon>Ceratitis</taxon>
        <taxon>Ceratitis</taxon>
    </lineage>
</organism>
<dbReference type="InterPro" id="IPR003598">
    <property type="entry name" value="Ig_sub2"/>
</dbReference>
<evidence type="ECO:0000313" key="6">
    <source>
        <dbReference type="EMBL" id="CAD7012376.1"/>
    </source>
</evidence>
<dbReference type="SUPFAM" id="SSF49265">
    <property type="entry name" value="Fibronectin type III"/>
    <property type="match status" value="1"/>
</dbReference>
<dbReference type="Gene3D" id="2.60.40.10">
    <property type="entry name" value="Immunoglobulins"/>
    <property type="match status" value="4"/>
</dbReference>
<keyword evidence="2" id="KW-0393">Immunoglobulin domain</keyword>
<dbReference type="InterPro" id="IPR003599">
    <property type="entry name" value="Ig_sub"/>
</dbReference>
<keyword evidence="3" id="KW-0732">Signal</keyword>
<accession>W8BLE2</accession>
<reference evidence="7" key="2">
    <citation type="journal article" date="2014" name="BMC Genomics">
        <title>A genomic perspective to assessing quality of mass-reared SIT flies used in Mediterranean fruit fly (Ceratitis capitata) eradication in California.</title>
        <authorList>
            <person name="Calla B."/>
            <person name="Hall B."/>
            <person name="Hou S."/>
            <person name="Geib S.M."/>
        </authorList>
    </citation>
    <scope>NUCLEOTIDE SEQUENCE</scope>
</reference>
<evidence type="ECO:0000259" key="5">
    <source>
        <dbReference type="PROSITE" id="PS50853"/>
    </source>
</evidence>
<dbReference type="InterPro" id="IPR007110">
    <property type="entry name" value="Ig-like_dom"/>
</dbReference>
<dbReference type="FunFam" id="2.60.40.10:FF:002326">
    <property type="entry name" value="GH03113p"/>
    <property type="match status" value="1"/>
</dbReference>
<reference evidence="6" key="3">
    <citation type="submission" date="2020-11" db="EMBL/GenBank/DDBJ databases">
        <authorList>
            <person name="Whitehead M."/>
        </authorList>
    </citation>
    <scope>NUCLEOTIDE SEQUENCE</scope>
    <source>
        <strain evidence="6">EGII</strain>
    </source>
</reference>
<dbReference type="SUPFAM" id="SSF48726">
    <property type="entry name" value="Immunoglobulin"/>
    <property type="match status" value="3"/>
</dbReference>
<dbReference type="InterPro" id="IPR003961">
    <property type="entry name" value="FN3_dom"/>
</dbReference>
<dbReference type="PROSITE" id="PS50835">
    <property type="entry name" value="IG_LIKE"/>
    <property type="match status" value="3"/>
</dbReference>
<dbReference type="GO" id="GO:0007156">
    <property type="term" value="P:homophilic cell adhesion via plasma membrane adhesion molecules"/>
    <property type="evidence" value="ECO:0007669"/>
    <property type="project" value="TreeGrafter"/>
</dbReference>
<feature type="domain" description="Ig-like" evidence="4">
    <location>
        <begin position="225"/>
        <end position="326"/>
    </location>
</feature>
<proteinExistence type="evidence at transcript level"/>
<dbReference type="CDD" id="cd00063">
    <property type="entry name" value="FN3"/>
    <property type="match status" value="1"/>
</dbReference>
<evidence type="ECO:0000313" key="7">
    <source>
        <dbReference type="EMBL" id="JAB99617.1"/>
    </source>
</evidence>
<dbReference type="GO" id="GO:0005886">
    <property type="term" value="C:plasma membrane"/>
    <property type="evidence" value="ECO:0007669"/>
    <property type="project" value="TreeGrafter"/>
</dbReference>
<dbReference type="PANTHER" id="PTHR45080">
    <property type="entry name" value="CONTACTIN 5"/>
    <property type="match status" value="1"/>
</dbReference>
<evidence type="ECO:0000259" key="4">
    <source>
        <dbReference type="PROSITE" id="PS50835"/>
    </source>
</evidence>
<dbReference type="Pfam" id="PF07686">
    <property type="entry name" value="V-set"/>
    <property type="match status" value="1"/>
</dbReference>
<dbReference type="InterPro" id="IPR013783">
    <property type="entry name" value="Ig-like_fold"/>
</dbReference>
<dbReference type="AlphaFoldDB" id="W8BLE2"/>
<dbReference type="OrthoDB" id="10062932at2759"/>
<evidence type="ECO:0000256" key="2">
    <source>
        <dbReference type="ARBA" id="ARBA00023319"/>
    </source>
</evidence>
<feature type="domain" description="Ig-like" evidence="4">
    <location>
        <begin position="136"/>
        <end position="215"/>
    </location>
</feature>
<dbReference type="InterPro" id="IPR050958">
    <property type="entry name" value="Cell_Adh-Cytoskel_Orgn"/>
</dbReference>
<reference evidence="7" key="1">
    <citation type="submission" date="2013-07" db="EMBL/GenBank/DDBJ databases">
        <authorList>
            <person name="Geib S."/>
        </authorList>
    </citation>
    <scope>NUCLEOTIDE SEQUENCE</scope>
</reference>
<dbReference type="Pfam" id="PF07679">
    <property type="entry name" value="I-set"/>
    <property type="match status" value="1"/>
</dbReference>
<feature type="domain" description="Fibronectin type-III" evidence="5">
    <location>
        <begin position="343"/>
        <end position="442"/>
    </location>
</feature>
<protein>
    <submittedName>
        <fullName evidence="6">(Mediterranean fruit fly) hypothetical protein</fullName>
    </submittedName>
    <submittedName>
        <fullName evidence="7">Neurotrimin</fullName>
    </submittedName>
</protein>
<dbReference type="SMART" id="SM00408">
    <property type="entry name" value="IGc2"/>
    <property type="match status" value="3"/>
</dbReference>
<dbReference type="Pfam" id="PF00041">
    <property type="entry name" value="fn3"/>
    <property type="match status" value="1"/>
</dbReference>
<dbReference type="InterPro" id="IPR013106">
    <property type="entry name" value="Ig_V-set"/>
</dbReference>
<sequence length="512" mass="57564">MTHAILTACHIISAAVFFAVASSDLTSSDNIVQISELRLRDEELTRRVLENDTVLLPCDNHFTFQYVRWFKEDQLLVDSRDSNETLTPDHIRLWSNGSLQISQLQPSDTGDYSCALKTDNDTEVKKMHAIIVQYAPTVKIEPEGVIELPIGAVFQVICEARGVPQPKLYWRWNGKLVDNEMIGNRLSMQIEVGSRAQTGPIDCVANNSIGDLAVTGMFLKVQFPPEVRLVQHIVYTKVGLRSDLECLIEAVPRAVVNWFHHGVPMTYDSRISRYETELQPNGSNLQFNTVIKHTLAIRNVRDSDLGLYECRAENKLGFKSAAIDLTGRPMPCVFKINPGVQSSTSHVLVWQTESLSALMEFKLKFRQIPSASITPQTLDVDYKTEWTILTIPSELSAGPIHITTYTLHGLQPASVYEVVVFARNHFGWSESSKIVRFATGGEVELPNYSTEAELYSNEDFSSVENEEQAKEDSVHLNEVYDSNTSISATSSLWSFAYLTFLTLFAILKYNLL</sequence>
<dbReference type="GO" id="GO:0050808">
    <property type="term" value="P:synapse organization"/>
    <property type="evidence" value="ECO:0007669"/>
    <property type="project" value="TreeGrafter"/>
</dbReference>
<feature type="chain" id="PRO_5036441936" evidence="3">
    <location>
        <begin position="24"/>
        <end position="512"/>
    </location>
</feature>
<dbReference type="GO" id="GO:0030424">
    <property type="term" value="C:axon"/>
    <property type="evidence" value="ECO:0007669"/>
    <property type="project" value="TreeGrafter"/>
</dbReference>
<evidence type="ECO:0000256" key="3">
    <source>
        <dbReference type="SAM" id="SignalP"/>
    </source>
</evidence>
<dbReference type="InterPro" id="IPR013098">
    <property type="entry name" value="Ig_I-set"/>
</dbReference>
<dbReference type="GO" id="GO:0008046">
    <property type="term" value="F:axon guidance receptor activity"/>
    <property type="evidence" value="ECO:0007669"/>
    <property type="project" value="TreeGrafter"/>
</dbReference>
<feature type="signal peptide" evidence="3">
    <location>
        <begin position="1"/>
        <end position="23"/>
    </location>
</feature>
<dbReference type="InterPro" id="IPR036116">
    <property type="entry name" value="FN3_sf"/>
</dbReference>
<dbReference type="EMBL" id="GAMC01006938">
    <property type="protein sequence ID" value="JAB99617.1"/>
    <property type="molecule type" value="mRNA"/>
</dbReference>
<keyword evidence="8" id="KW-1185">Reference proteome</keyword>